<protein>
    <recommendedName>
        <fullName evidence="9">Transport permease protein</fullName>
    </recommendedName>
</protein>
<evidence type="ECO:0000256" key="5">
    <source>
        <dbReference type="ARBA" id="ARBA00022692"/>
    </source>
</evidence>
<dbReference type="PANTHER" id="PTHR30413">
    <property type="entry name" value="INNER MEMBRANE TRANSPORT PERMEASE"/>
    <property type="match status" value="1"/>
</dbReference>
<dbReference type="KEGG" id="hte:Hydth_1029"/>
<evidence type="ECO:0000256" key="7">
    <source>
        <dbReference type="ARBA" id="ARBA00023047"/>
    </source>
</evidence>
<keyword evidence="7" id="KW-0762">Sugar transport</keyword>
<evidence type="ECO:0000256" key="9">
    <source>
        <dbReference type="RuleBase" id="RU361157"/>
    </source>
</evidence>
<proteinExistence type="inferred from homology"/>
<dbReference type="EMBL" id="AP011112">
    <property type="protein sequence ID" value="BAI69493.1"/>
    <property type="molecule type" value="Genomic_DNA"/>
</dbReference>
<keyword evidence="12" id="KW-1185">Reference proteome</keyword>
<dbReference type="GO" id="GO:0015920">
    <property type="term" value="P:lipopolysaccharide transport"/>
    <property type="evidence" value="ECO:0007669"/>
    <property type="project" value="TreeGrafter"/>
</dbReference>
<dbReference type="Proteomes" id="UP000002574">
    <property type="component" value="Chromosome"/>
</dbReference>
<evidence type="ECO:0000259" key="10">
    <source>
        <dbReference type="PROSITE" id="PS51012"/>
    </source>
</evidence>
<evidence type="ECO:0000256" key="2">
    <source>
        <dbReference type="ARBA" id="ARBA00007783"/>
    </source>
</evidence>
<feature type="transmembrane region" description="Helical" evidence="9">
    <location>
        <begin position="138"/>
        <end position="163"/>
    </location>
</feature>
<keyword evidence="8 9" id="KW-0472">Membrane</keyword>
<accession>D3DI41</accession>
<sequence length="254" mass="28867">MRTLYVLYQLVKRDIKMSFAGSLFGTFWMFLNPLLMMSVFYLIFQHIVKAKFPQEATEGASYTVYLLAGLAFWNGFSQSLIRGMNAITDNAYLLKKTAVPPYLFVLASTITGFISTFVSLTYALLLKDFPYSLKHVPLLLPALLVELFFVMGVALLLGSLCVYVRDISQIVSTLLSFVFYSLPIIYPVSYVPDPLKPFLVFNPLFYMLRNIQTALLKGYIDVSVFLTSLVLSCLSFMLGILVYKLLRRGFYDVL</sequence>
<dbReference type="InterPro" id="IPR013525">
    <property type="entry name" value="ABC2_TM"/>
</dbReference>
<keyword evidence="5 9" id="KW-0812">Transmembrane</keyword>
<dbReference type="GO" id="GO:0140359">
    <property type="term" value="F:ABC-type transporter activity"/>
    <property type="evidence" value="ECO:0007669"/>
    <property type="project" value="InterPro"/>
</dbReference>
<dbReference type="InterPro" id="IPR047817">
    <property type="entry name" value="ABC2_TM_bact-type"/>
</dbReference>
<dbReference type="GO" id="GO:0015774">
    <property type="term" value="P:polysaccharide transport"/>
    <property type="evidence" value="ECO:0007669"/>
    <property type="project" value="UniProtKB-KW"/>
</dbReference>
<dbReference type="OrthoDB" id="9794365at2"/>
<reference evidence="11 12" key="1">
    <citation type="journal article" date="2010" name="J. Bacteriol.">
        <title>Complete genome sequence of the thermophilic, obligately chemolithoautotrophic hydrogen-oxidizing bacterium Hydrogenobacter thermophilus TK-6.</title>
        <authorList>
            <person name="Arai H."/>
            <person name="Kanbe H."/>
            <person name="Ishii M."/>
            <person name="Igarashi Y."/>
        </authorList>
    </citation>
    <scope>NUCLEOTIDE SEQUENCE [LARGE SCALE GENOMIC DNA]</scope>
    <source>
        <strain evidence="12">DSM 6534 / IAM 12695 / TK-6 [Tokyo]</strain>
    </source>
</reference>
<dbReference type="PROSITE" id="PS51012">
    <property type="entry name" value="ABC_TM2"/>
    <property type="match status" value="1"/>
</dbReference>
<dbReference type="Pfam" id="PF01061">
    <property type="entry name" value="ABC2_membrane"/>
    <property type="match status" value="1"/>
</dbReference>
<name>D3DI41_HYDTT</name>
<keyword evidence="6 9" id="KW-1133">Transmembrane helix</keyword>
<dbReference type="AlphaFoldDB" id="D3DI41"/>
<feature type="transmembrane region" description="Helical" evidence="9">
    <location>
        <begin position="21"/>
        <end position="44"/>
    </location>
</feature>
<evidence type="ECO:0000256" key="1">
    <source>
        <dbReference type="ARBA" id="ARBA00004651"/>
    </source>
</evidence>
<dbReference type="KEGG" id="hth:HTH_1035"/>
<keyword evidence="7" id="KW-0625">Polysaccharide transport</keyword>
<keyword evidence="4 9" id="KW-1003">Cell membrane</keyword>
<feature type="transmembrane region" description="Helical" evidence="9">
    <location>
        <begin position="64"/>
        <end position="81"/>
    </location>
</feature>
<evidence type="ECO:0000313" key="12">
    <source>
        <dbReference type="Proteomes" id="UP000002574"/>
    </source>
</evidence>
<organism evidence="11 12">
    <name type="scientific">Hydrogenobacter thermophilus (strain DSM 6534 / IAM 12695 / TK-6)</name>
    <dbReference type="NCBI Taxonomy" id="608538"/>
    <lineage>
        <taxon>Bacteria</taxon>
        <taxon>Pseudomonadati</taxon>
        <taxon>Aquificota</taxon>
        <taxon>Aquificia</taxon>
        <taxon>Aquificales</taxon>
        <taxon>Aquificaceae</taxon>
        <taxon>Hydrogenobacter</taxon>
    </lineage>
</organism>
<evidence type="ECO:0000256" key="4">
    <source>
        <dbReference type="ARBA" id="ARBA00022475"/>
    </source>
</evidence>
<evidence type="ECO:0000256" key="3">
    <source>
        <dbReference type="ARBA" id="ARBA00022448"/>
    </source>
</evidence>
<dbReference type="PANTHER" id="PTHR30413:SF10">
    <property type="entry name" value="CAPSULE POLYSACCHARIDE EXPORT INNER-MEMBRANE PROTEIN CTRC"/>
    <property type="match status" value="1"/>
</dbReference>
<gene>
    <name evidence="11" type="ordered locus">HTH_1035</name>
</gene>
<dbReference type="STRING" id="608538.HTH_1035"/>
<keyword evidence="3 9" id="KW-0813">Transport</keyword>
<feature type="transmembrane region" description="Helical" evidence="9">
    <location>
        <begin position="170"/>
        <end position="189"/>
    </location>
</feature>
<evidence type="ECO:0000256" key="6">
    <source>
        <dbReference type="ARBA" id="ARBA00022989"/>
    </source>
</evidence>
<evidence type="ECO:0000256" key="8">
    <source>
        <dbReference type="ARBA" id="ARBA00023136"/>
    </source>
</evidence>
<comment type="similarity">
    <text evidence="2 9">Belongs to the ABC-2 integral membrane protein family.</text>
</comment>
<comment type="subcellular location">
    <subcellularLocation>
        <location evidence="1 9">Cell membrane</location>
        <topology evidence="1 9">Multi-pass membrane protein</topology>
    </subcellularLocation>
</comment>
<feature type="transmembrane region" description="Helical" evidence="9">
    <location>
        <begin position="224"/>
        <end position="246"/>
    </location>
</feature>
<dbReference type="GO" id="GO:0005886">
    <property type="term" value="C:plasma membrane"/>
    <property type="evidence" value="ECO:0007669"/>
    <property type="project" value="UniProtKB-SubCell"/>
</dbReference>
<feature type="domain" description="ABC transmembrane type-2" evidence="10">
    <location>
        <begin position="24"/>
        <end position="246"/>
    </location>
</feature>
<dbReference type="RefSeq" id="WP_012963673.1">
    <property type="nucleotide sequence ID" value="NC_013799.1"/>
</dbReference>
<evidence type="ECO:0000313" key="11">
    <source>
        <dbReference type="EMBL" id="BAI69493.1"/>
    </source>
</evidence>
<dbReference type="eggNOG" id="COG1682">
    <property type="taxonomic scope" value="Bacteria"/>
</dbReference>
<feature type="transmembrane region" description="Helical" evidence="9">
    <location>
        <begin position="102"/>
        <end position="126"/>
    </location>
</feature>